<dbReference type="PANTHER" id="PTHR13691">
    <property type="entry name" value="RIBOSOMAL PROTEIN L2"/>
    <property type="match status" value="1"/>
</dbReference>
<dbReference type="InterPro" id="IPR022671">
    <property type="entry name" value="Ribosomal_uL2_CS"/>
</dbReference>
<dbReference type="NCBIfam" id="TIGR01171">
    <property type="entry name" value="rplB_bact"/>
    <property type="match status" value="1"/>
</dbReference>
<dbReference type="SUPFAM" id="SSF50249">
    <property type="entry name" value="Nucleic acid-binding proteins"/>
    <property type="match status" value="1"/>
</dbReference>
<dbReference type="InterPro" id="IPR012340">
    <property type="entry name" value="NA-bd_OB-fold"/>
</dbReference>
<geneLocation type="mitochondrion" evidence="10"/>
<comment type="subcellular location">
    <subcellularLocation>
        <location evidence="1">Plastid</location>
        <location evidence="1">Chloroplast</location>
    </subcellularLocation>
</comment>
<keyword evidence="4" id="KW-0934">Plastid</keyword>
<reference evidence="10" key="1">
    <citation type="submission" date="2015-10" db="EMBL/GenBank/DDBJ databases">
        <title>Complete mitochondrial genome of Skeletonema marinoi (Mediophyceae, Bacillariophyta).</title>
        <authorList>
            <person name="An S.M."/>
            <person name="Yang E.C."/>
        </authorList>
    </citation>
    <scope>NUCLEOTIDE SEQUENCE</scope>
</reference>
<dbReference type="AlphaFoldDB" id="A0A0S2M9X9"/>
<dbReference type="InterPro" id="IPR022666">
    <property type="entry name" value="Ribosomal_uL2_RNA-bd_dom"/>
</dbReference>
<dbReference type="PIRSF" id="PIRSF002158">
    <property type="entry name" value="Ribosomal_L2"/>
    <property type="match status" value="1"/>
</dbReference>
<dbReference type="Pfam" id="PF03947">
    <property type="entry name" value="Ribosomal_L2_C"/>
    <property type="match status" value="1"/>
</dbReference>
<dbReference type="InterPro" id="IPR014722">
    <property type="entry name" value="Rib_uL2_dom2"/>
</dbReference>
<dbReference type="PANTHER" id="PTHR13691:SF5">
    <property type="entry name" value="LARGE RIBOSOMAL SUBUNIT PROTEIN UL2M"/>
    <property type="match status" value="1"/>
</dbReference>
<dbReference type="Pfam" id="PF00181">
    <property type="entry name" value="Ribosomal_L2_N"/>
    <property type="match status" value="1"/>
</dbReference>
<dbReference type="InterPro" id="IPR008991">
    <property type="entry name" value="Translation_prot_SH3-like_sf"/>
</dbReference>
<keyword evidence="3" id="KW-0150">Chloroplast</keyword>
<dbReference type="InterPro" id="IPR005880">
    <property type="entry name" value="Ribosomal_uL2_bac/org-type"/>
</dbReference>
<dbReference type="Gene3D" id="4.10.950.10">
    <property type="entry name" value="Ribosomal protein L2, domain 3"/>
    <property type="match status" value="1"/>
</dbReference>
<keyword evidence="5 10" id="KW-0689">Ribosomal protein</keyword>
<dbReference type="InterPro" id="IPR022669">
    <property type="entry name" value="Ribosomal_uL2_C"/>
</dbReference>
<dbReference type="InterPro" id="IPR014726">
    <property type="entry name" value="Ribosomal_uL2_dom3"/>
</dbReference>
<evidence type="ECO:0000256" key="3">
    <source>
        <dbReference type="ARBA" id="ARBA00022528"/>
    </source>
</evidence>
<dbReference type="GO" id="GO:0003723">
    <property type="term" value="F:RNA binding"/>
    <property type="evidence" value="ECO:0007669"/>
    <property type="project" value="InterPro"/>
</dbReference>
<name>A0A0S2M9X9_9STRA</name>
<evidence type="ECO:0000256" key="5">
    <source>
        <dbReference type="ARBA" id="ARBA00022980"/>
    </source>
</evidence>
<dbReference type="Gene3D" id="2.40.50.140">
    <property type="entry name" value="Nucleic acid-binding proteins"/>
    <property type="match status" value="1"/>
</dbReference>
<dbReference type="InterPro" id="IPR002171">
    <property type="entry name" value="Ribosomal_uL2"/>
</dbReference>
<gene>
    <name evidence="10" type="primary">rpl2</name>
    <name evidence="10" type="ORF">Smar.m40</name>
</gene>
<comment type="similarity">
    <text evidence="2">Belongs to the universal ribosomal protein uL2 family.</text>
</comment>
<protein>
    <submittedName>
        <fullName evidence="10">Ribosomal protein L2</fullName>
    </submittedName>
</protein>
<dbReference type="FunFam" id="4.10.950.10:FF:000001">
    <property type="entry name" value="50S ribosomal protein L2"/>
    <property type="match status" value="1"/>
</dbReference>
<feature type="domain" description="Large ribosomal subunit protein uL2 RNA-binding" evidence="9">
    <location>
        <begin position="43"/>
        <end position="119"/>
    </location>
</feature>
<feature type="compositionally biased region" description="Basic residues" evidence="7">
    <location>
        <begin position="260"/>
        <end position="270"/>
    </location>
</feature>
<evidence type="ECO:0000256" key="1">
    <source>
        <dbReference type="ARBA" id="ARBA00004229"/>
    </source>
</evidence>
<evidence type="ECO:0000256" key="6">
    <source>
        <dbReference type="ARBA" id="ARBA00023274"/>
    </source>
</evidence>
<dbReference type="SUPFAM" id="SSF50104">
    <property type="entry name" value="Translation proteins SH3-like domain"/>
    <property type="match status" value="1"/>
</dbReference>
<dbReference type="GO" id="GO:0002181">
    <property type="term" value="P:cytoplasmic translation"/>
    <property type="evidence" value="ECO:0007669"/>
    <property type="project" value="TreeGrafter"/>
</dbReference>
<evidence type="ECO:0000256" key="2">
    <source>
        <dbReference type="ARBA" id="ARBA00005636"/>
    </source>
</evidence>
<dbReference type="RefSeq" id="YP_009186118.1">
    <property type="nucleotide sequence ID" value="NC_028615.1"/>
</dbReference>
<dbReference type="EMBL" id="KT874463">
    <property type="protein sequence ID" value="ALO71430.1"/>
    <property type="molecule type" value="Genomic_DNA"/>
</dbReference>
<dbReference type="GO" id="GO:0015934">
    <property type="term" value="C:large ribosomal subunit"/>
    <property type="evidence" value="ECO:0007669"/>
    <property type="project" value="InterPro"/>
</dbReference>
<feature type="region of interest" description="Disordered" evidence="7">
    <location>
        <begin position="224"/>
        <end position="270"/>
    </location>
</feature>
<dbReference type="SMART" id="SM01383">
    <property type="entry name" value="Ribosomal_L2"/>
    <property type="match status" value="1"/>
</dbReference>
<dbReference type="GO" id="GO:0003735">
    <property type="term" value="F:structural constituent of ribosome"/>
    <property type="evidence" value="ECO:0007669"/>
    <property type="project" value="InterPro"/>
</dbReference>
<feature type="domain" description="Large ribosomal subunit protein uL2 C-terminal" evidence="8">
    <location>
        <begin position="125"/>
        <end position="253"/>
    </location>
</feature>
<feature type="compositionally biased region" description="Low complexity" evidence="7">
    <location>
        <begin position="242"/>
        <end position="259"/>
    </location>
</feature>
<dbReference type="GO" id="GO:0009507">
    <property type="term" value="C:chloroplast"/>
    <property type="evidence" value="ECO:0007669"/>
    <property type="project" value="UniProtKB-SubCell"/>
</dbReference>
<dbReference type="Gene3D" id="2.30.30.30">
    <property type="match status" value="1"/>
</dbReference>
<evidence type="ECO:0000256" key="7">
    <source>
        <dbReference type="SAM" id="MobiDB-lite"/>
    </source>
</evidence>
<evidence type="ECO:0000259" key="9">
    <source>
        <dbReference type="SMART" id="SM01383"/>
    </source>
</evidence>
<sequence>MYEFNKNKSTSVIQKRLTNLSKKKLSKTPLIKKMIVGKKNIAGRNNLGKITVRHKGGGHQKKYRKINFIRNKDSVGIITSLEYDPFRTAFIAAVYDFLNYDYFYMIAPKNLNIGDIVKSGFNAEVKVGHSLTLMKIPVGSFIHNVSLKENKKAQLSRSAGTNSQLIEKTSKYCRIVLSSGKHKFLSSTCHATIGTVSNEFSFFTVIGKAGRNRWLNRRPTVRGVAMNPVDHPHGGGEGKSSGGRSSVTPWGKPTKNGKTSNKKKSKFLKR</sequence>
<keyword evidence="10" id="KW-0496">Mitochondrion</keyword>
<keyword evidence="6" id="KW-0687">Ribonucleoprotein</keyword>
<evidence type="ECO:0000313" key="10">
    <source>
        <dbReference type="EMBL" id="ALO71430.1"/>
    </source>
</evidence>
<accession>A0A0S2M9X9</accession>
<proteinExistence type="inferred from homology"/>
<dbReference type="PROSITE" id="PS00467">
    <property type="entry name" value="RIBOSOMAL_L2"/>
    <property type="match status" value="1"/>
</dbReference>
<organism evidence="10">
    <name type="scientific">Skeletonema marinoi</name>
    <dbReference type="NCBI Taxonomy" id="267567"/>
    <lineage>
        <taxon>Eukaryota</taxon>
        <taxon>Sar</taxon>
        <taxon>Stramenopiles</taxon>
        <taxon>Ochrophyta</taxon>
        <taxon>Bacillariophyta</taxon>
        <taxon>Coscinodiscophyceae</taxon>
        <taxon>Thalassiosirophycidae</taxon>
        <taxon>Thalassiosirales</taxon>
        <taxon>Skeletonemataceae</taxon>
        <taxon>Skeletonema</taxon>
        <taxon>Skeletonema marinoi-dohrnii complex</taxon>
    </lineage>
</organism>
<evidence type="ECO:0000259" key="8">
    <source>
        <dbReference type="SMART" id="SM01382"/>
    </source>
</evidence>
<dbReference type="SMART" id="SM01382">
    <property type="entry name" value="Ribosomal_L2_C"/>
    <property type="match status" value="1"/>
</dbReference>
<dbReference type="GO" id="GO:0016740">
    <property type="term" value="F:transferase activity"/>
    <property type="evidence" value="ECO:0007669"/>
    <property type="project" value="InterPro"/>
</dbReference>
<dbReference type="GeneID" id="26379835"/>
<evidence type="ECO:0000256" key="4">
    <source>
        <dbReference type="ARBA" id="ARBA00022640"/>
    </source>
</evidence>